<evidence type="ECO:0000259" key="6">
    <source>
        <dbReference type="PROSITE" id="PS50255"/>
    </source>
</evidence>
<feature type="region of interest" description="Disordered" evidence="5">
    <location>
        <begin position="27"/>
        <end position="95"/>
    </location>
</feature>
<dbReference type="GO" id="GO:0020037">
    <property type="term" value="F:heme binding"/>
    <property type="evidence" value="ECO:0007669"/>
    <property type="project" value="TreeGrafter"/>
</dbReference>
<dbReference type="PROSITE" id="PS50255">
    <property type="entry name" value="CYTOCHROME_B5_2"/>
    <property type="match status" value="1"/>
</dbReference>
<dbReference type="PANTHER" id="PTHR19359">
    <property type="entry name" value="CYTOCHROME B5"/>
    <property type="match status" value="1"/>
</dbReference>
<accession>A0A1G2U117</accession>
<gene>
    <name evidence="7" type="ORF">A2920_02520</name>
</gene>
<evidence type="ECO:0000256" key="2">
    <source>
        <dbReference type="ARBA" id="ARBA00022723"/>
    </source>
</evidence>
<dbReference type="Pfam" id="PF00173">
    <property type="entry name" value="Cyt-b5"/>
    <property type="match status" value="1"/>
</dbReference>
<dbReference type="AlphaFoldDB" id="A0A1G2U117"/>
<dbReference type="InterPro" id="IPR050668">
    <property type="entry name" value="Cytochrome_b5"/>
</dbReference>
<proteinExistence type="inferred from homology"/>
<evidence type="ECO:0000256" key="1">
    <source>
        <dbReference type="ARBA" id="ARBA00022617"/>
    </source>
</evidence>
<comment type="caution">
    <text evidence="7">The sequence shown here is derived from an EMBL/GenBank/DDBJ whole genome shotgun (WGS) entry which is preliminary data.</text>
</comment>
<reference evidence="7 8" key="1">
    <citation type="journal article" date="2016" name="Nat. Commun.">
        <title>Thousands of microbial genomes shed light on interconnected biogeochemical processes in an aquifer system.</title>
        <authorList>
            <person name="Anantharaman K."/>
            <person name="Brown C.T."/>
            <person name="Hug L.A."/>
            <person name="Sharon I."/>
            <person name="Castelle C.J."/>
            <person name="Probst A.J."/>
            <person name="Thomas B.C."/>
            <person name="Singh A."/>
            <person name="Wilkins M.J."/>
            <person name="Karaoz U."/>
            <person name="Brodie E.L."/>
            <person name="Williams K.H."/>
            <person name="Hubbard S.S."/>
            <person name="Banfield J.F."/>
        </authorList>
    </citation>
    <scope>NUCLEOTIDE SEQUENCE [LARGE SCALE GENOMIC DNA]</scope>
</reference>
<keyword evidence="1" id="KW-0349">Heme</keyword>
<feature type="compositionally biased region" description="Polar residues" evidence="5">
    <location>
        <begin position="33"/>
        <end position="61"/>
    </location>
</feature>
<dbReference type="PANTHER" id="PTHR19359:SF95">
    <property type="entry name" value="CYTOCHROME B5 TYPE B"/>
    <property type="match status" value="1"/>
</dbReference>
<dbReference type="SUPFAM" id="SSF55856">
    <property type="entry name" value="Cytochrome b5-like heme/steroid binding domain"/>
    <property type="match status" value="1"/>
</dbReference>
<keyword evidence="3" id="KW-0408">Iron</keyword>
<dbReference type="EMBL" id="MHWD01000025">
    <property type="protein sequence ID" value="OHB03217.1"/>
    <property type="molecule type" value="Genomic_DNA"/>
</dbReference>
<dbReference type="Proteomes" id="UP000179283">
    <property type="component" value="Unassembled WGS sequence"/>
</dbReference>
<evidence type="ECO:0000256" key="3">
    <source>
        <dbReference type="ARBA" id="ARBA00023004"/>
    </source>
</evidence>
<dbReference type="PRINTS" id="PR00363">
    <property type="entry name" value="CYTOCHROMEB5"/>
</dbReference>
<dbReference type="SMART" id="SM01117">
    <property type="entry name" value="Cyt-b5"/>
    <property type="match status" value="1"/>
</dbReference>
<feature type="domain" description="Cytochrome b5 heme-binding" evidence="6">
    <location>
        <begin position="95"/>
        <end position="172"/>
    </location>
</feature>
<name>A0A1G2U117_9BACT</name>
<evidence type="ECO:0000313" key="8">
    <source>
        <dbReference type="Proteomes" id="UP000179283"/>
    </source>
</evidence>
<dbReference type="GO" id="GO:0046872">
    <property type="term" value="F:metal ion binding"/>
    <property type="evidence" value="ECO:0007669"/>
    <property type="project" value="UniProtKB-KW"/>
</dbReference>
<organism evidence="7 8">
    <name type="scientific">Candidatus Zambryskibacteria bacterium RIFCSPLOWO2_01_FULL_43_17</name>
    <dbReference type="NCBI Taxonomy" id="1802760"/>
    <lineage>
        <taxon>Bacteria</taxon>
        <taxon>Candidatus Zambryskiibacteriota</taxon>
    </lineage>
</organism>
<evidence type="ECO:0000256" key="4">
    <source>
        <dbReference type="ARBA" id="ARBA00038168"/>
    </source>
</evidence>
<evidence type="ECO:0000256" key="5">
    <source>
        <dbReference type="SAM" id="MobiDB-lite"/>
    </source>
</evidence>
<protein>
    <recommendedName>
        <fullName evidence="6">Cytochrome b5 heme-binding domain-containing protein</fullName>
    </recommendedName>
</protein>
<sequence length="173" mass="18120">MKSHIISIIIGLAMIAGTGTLVNVTKEPPFVPSENQNTLLSDSNSTTGESQINPPTNVTNTKRFDDDEEEDDDSASAPISSTPTSPTPSATPAQTSGITMTQIGAHNSRSSCWSAINGNVYDLTSWIPNHPGGEQVILSLCGKDGSSDYNGQHGSQSKPAKFLAGFKIGTLAK</sequence>
<dbReference type="Gene3D" id="3.10.120.10">
    <property type="entry name" value="Cytochrome b5-like heme/steroid binding domain"/>
    <property type="match status" value="1"/>
</dbReference>
<dbReference type="GO" id="GO:0016020">
    <property type="term" value="C:membrane"/>
    <property type="evidence" value="ECO:0007669"/>
    <property type="project" value="TreeGrafter"/>
</dbReference>
<dbReference type="InterPro" id="IPR036400">
    <property type="entry name" value="Cyt_B5-like_heme/steroid_sf"/>
</dbReference>
<keyword evidence="2" id="KW-0479">Metal-binding</keyword>
<evidence type="ECO:0000313" key="7">
    <source>
        <dbReference type="EMBL" id="OHB03217.1"/>
    </source>
</evidence>
<comment type="similarity">
    <text evidence="4">Belongs to the cytochrome b5 family.</text>
</comment>
<dbReference type="InterPro" id="IPR001199">
    <property type="entry name" value="Cyt_B5-like_heme/steroid-bd"/>
</dbReference>
<feature type="compositionally biased region" description="Low complexity" evidence="5">
    <location>
        <begin position="75"/>
        <end position="93"/>
    </location>
</feature>